<accession>A0A7C0U4Q8</accession>
<dbReference type="EMBL" id="DRBS01000402">
    <property type="protein sequence ID" value="HDD45345.1"/>
    <property type="molecule type" value="Genomic_DNA"/>
</dbReference>
<sequence length="163" mass="19607">MNFKIFPDILKEIENLPAEENKIIKQFFTKLQPTYSLQKELLTYLLDIKARDEISITELVKMVNNTINNPTLTREQKLTIVRNFLRKRRFPLLTKAEEIFNKKIKNLNLPSKCKIIPPIYWEGDEYEIKFYFKNNKEFIQKLERLLKINKKGISQPLIDGRWF</sequence>
<protein>
    <submittedName>
        <fullName evidence="1">Uncharacterized protein</fullName>
    </submittedName>
</protein>
<gene>
    <name evidence="1" type="ORF">ENG63_10890</name>
</gene>
<reference evidence="1" key="1">
    <citation type="journal article" date="2020" name="mSystems">
        <title>Genome- and Community-Level Interaction Insights into Carbon Utilization and Element Cycling Functions of Hydrothermarchaeota in Hydrothermal Sediment.</title>
        <authorList>
            <person name="Zhou Z."/>
            <person name="Liu Y."/>
            <person name="Xu W."/>
            <person name="Pan J."/>
            <person name="Luo Z.H."/>
            <person name="Li M."/>
        </authorList>
    </citation>
    <scope>NUCLEOTIDE SEQUENCE [LARGE SCALE GENOMIC DNA]</scope>
    <source>
        <strain evidence="1">HyVt-233</strain>
    </source>
</reference>
<evidence type="ECO:0000313" key="1">
    <source>
        <dbReference type="EMBL" id="HDD45345.1"/>
    </source>
</evidence>
<comment type="caution">
    <text evidence="1">The sequence shown here is derived from an EMBL/GenBank/DDBJ whole genome shotgun (WGS) entry which is preliminary data.</text>
</comment>
<proteinExistence type="predicted"/>
<name>A0A7C0U4Q8_DESA2</name>
<dbReference type="AlphaFoldDB" id="A0A7C0U4Q8"/>
<dbReference type="Proteomes" id="UP000886289">
    <property type="component" value="Unassembled WGS sequence"/>
</dbReference>
<organism evidence="1">
    <name type="scientific">Desulfofervidus auxilii</name>
    <dbReference type="NCBI Taxonomy" id="1621989"/>
    <lineage>
        <taxon>Bacteria</taxon>
        <taxon>Pseudomonadati</taxon>
        <taxon>Thermodesulfobacteriota</taxon>
        <taxon>Candidatus Desulfofervidia</taxon>
        <taxon>Candidatus Desulfofervidales</taxon>
        <taxon>Candidatus Desulfofervidaceae</taxon>
        <taxon>Candidatus Desulfofervidus</taxon>
    </lineage>
</organism>